<comment type="caution">
    <text evidence="1">The sequence shown here is derived from an EMBL/GenBank/DDBJ whole genome shotgun (WGS) entry which is preliminary data.</text>
</comment>
<organism evidence="1 2">
    <name type="scientific">Lithocarpus litseifolius</name>
    <dbReference type="NCBI Taxonomy" id="425828"/>
    <lineage>
        <taxon>Eukaryota</taxon>
        <taxon>Viridiplantae</taxon>
        <taxon>Streptophyta</taxon>
        <taxon>Embryophyta</taxon>
        <taxon>Tracheophyta</taxon>
        <taxon>Spermatophyta</taxon>
        <taxon>Magnoliopsida</taxon>
        <taxon>eudicotyledons</taxon>
        <taxon>Gunneridae</taxon>
        <taxon>Pentapetalae</taxon>
        <taxon>rosids</taxon>
        <taxon>fabids</taxon>
        <taxon>Fagales</taxon>
        <taxon>Fagaceae</taxon>
        <taxon>Lithocarpus</taxon>
    </lineage>
</organism>
<dbReference type="PANTHER" id="PTHR34376:SF2">
    <property type="entry name" value="SERINE PROTEASE INHIBITOR, KAZAL-TYPE FAMILY PROTEIN"/>
    <property type="match status" value="1"/>
</dbReference>
<accession>A0AAW2CIK3</accession>
<gene>
    <name evidence="1" type="ORF">SO802_022024</name>
</gene>
<proteinExistence type="predicted"/>
<dbReference type="PANTHER" id="PTHR34376">
    <property type="entry name" value="SERINE PROTEASE INHIBITOR, KAZAL-TYPE FAMILY PROTEIN"/>
    <property type="match status" value="1"/>
</dbReference>
<protein>
    <submittedName>
        <fullName evidence="1">Uncharacterized protein</fullName>
    </submittedName>
</protein>
<sequence length="116" mass="12519">MPQFSRTTFSFLLIIIVVISIPTVRFEYGSSIIRLSSKDTTIAADLCANSKNRPIPEPISCSVKCFWAVPVCGVDGMTYWCGCADALCTSVKVARLGFCEIGGLLGSLCFSDFSDS</sequence>
<evidence type="ECO:0000313" key="1">
    <source>
        <dbReference type="EMBL" id="KAK9997338.1"/>
    </source>
</evidence>
<keyword evidence="2" id="KW-1185">Reference proteome</keyword>
<dbReference type="Proteomes" id="UP001459277">
    <property type="component" value="Unassembled WGS sequence"/>
</dbReference>
<dbReference type="AlphaFoldDB" id="A0AAW2CIK3"/>
<reference evidence="1 2" key="1">
    <citation type="submission" date="2024-01" db="EMBL/GenBank/DDBJ databases">
        <title>A telomere-to-telomere, gap-free genome of sweet tea (Lithocarpus litseifolius).</title>
        <authorList>
            <person name="Zhou J."/>
        </authorList>
    </citation>
    <scope>NUCLEOTIDE SEQUENCE [LARGE SCALE GENOMIC DNA]</scope>
    <source>
        <strain evidence="1">Zhou-2022a</strain>
        <tissue evidence="1">Leaf</tissue>
    </source>
</reference>
<name>A0AAW2CIK3_9ROSI</name>
<dbReference type="EMBL" id="JAZDWU010000007">
    <property type="protein sequence ID" value="KAK9997338.1"/>
    <property type="molecule type" value="Genomic_DNA"/>
</dbReference>
<evidence type="ECO:0000313" key="2">
    <source>
        <dbReference type="Proteomes" id="UP001459277"/>
    </source>
</evidence>